<dbReference type="InterPro" id="IPR006121">
    <property type="entry name" value="HMA_dom"/>
</dbReference>
<organism evidence="1 2">
    <name type="scientific">Protopolystoma xenopodis</name>
    <dbReference type="NCBI Taxonomy" id="117903"/>
    <lineage>
        <taxon>Eukaryota</taxon>
        <taxon>Metazoa</taxon>
        <taxon>Spiralia</taxon>
        <taxon>Lophotrochozoa</taxon>
        <taxon>Platyhelminthes</taxon>
        <taxon>Monogenea</taxon>
        <taxon>Polyopisthocotylea</taxon>
        <taxon>Polystomatidea</taxon>
        <taxon>Polystomatidae</taxon>
        <taxon>Protopolystoma</taxon>
    </lineage>
</organism>
<evidence type="ECO:0000313" key="2">
    <source>
        <dbReference type="Proteomes" id="UP000784294"/>
    </source>
</evidence>
<dbReference type="GO" id="GO:0046872">
    <property type="term" value="F:metal ion binding"/>
    <property type="evidence" value="ECO:0007669"/>
    <property type="project" value="InterPro"/>
</dbReference>
<dbReference type="PRINTS" id="PR00942">
    <property type="entry name" value="CUATPASEI"/>
</dbReference>
<dbReference type="SUPFAM" id="SSF55008">
    <property type="entry name" value="HMA, heavy metal-associated domain"/>
    <property type="match status" value="1"/>
</dbReference>
<gene>
    <name evidence="1" type="ORF">PXEA_LOCUS28260</name>
</gene>
<proteinExistence type="predicted"/>
<dbReference type="CDD" id="cd00371">
    <property type="entry name" value="HMA"/>
    <property type="match status" value="1"/>
</dbReference>
<dbReference type="Proteomes" id="UP000784294">
    <property type="component" value="Unassembled WGS sequence"/>
</dbReference>
<dbReference type="InterPro" id="IPR036163">
    <property type="entry name" value="HMA_dom_sf"/>
</dbReference>
<dbReference type="EMBL" id="CAAALY010248476">
    <property type="protein sequence ID" value="VEL34820.1"/>
    <property type="molecule type" value="Genomic_DNA"/>
</dbReference>
<reference evidence="1" key="1">
    <citation type="submission" date="2018-11" db="EMBL/GenBank/DDBJ databases">
        <authorList>
            <consortium name="Pathogen Informatics"/>
        </authorList>
    </citation>
    <scope>NUCLEOTIDE SEQUENCE</scope>
</reference>
<name>A0A3S5AXQ1_9PLAT</name>
<sequence>MSLILPGVHSVLVALMAMKADILYDPAYIMPNQLANHVDELGFGAELLEATFDRSRAPASKSAKRSNKAKLKRNTDATILLIGSSILELTVRHKLPL</sequence>
<protein>
    <submittedName>
        <fullName evidence="1">Uncharacterized protein</fullName>
    </submittedName>
</protein>
<keyword evidence="2" id="KW-1185">Reference proteome</keyword>
<dbReference type="AlphaFoldDB" id="A0A3S5AXQ1"/>
<dbReference type="OrthoDB" id="432719at2759"/>
<dbReference type="Gene3D" id="3.30.70.100">
    <property type="match status" value="1"/>
</dbReference>
<comment type="caution">
    <text evidence="1">The sequence shown here is derived from an EMBL/GenBank/DDBJ whole genome shotgun (WGS) entry which is preliminary data.</text>
</comment>
<accession>A0A3S5AXQ1</accession>
<evidence type="ECO:0000313" key="1">
    <source>
        <dbReference type="EMBL" id="VEL34820.1"/>
    </source>
</evidence>